<dbReference type="Gene3D" id="3.40.630.30">
    <property type="match status" value="1"/>
</dbReference>
<dbReference type="HOGENOM" id="CLU_101396_0_0_6"/>
<keyword evidence="2" id="KW-0808">Transferase</keyword>
<dbReference type="eggNOG" id="COG1670">
    <property type="taxonomic scope" value="Bacteria"/>
</dbReference>
<dbReference type="InterPro" id="IPR016181">
    <property type="entry name" value="Acyl_CoA_acyltransferase"/>
</dbReference>
<name>A4A4N0_9GAMM</name>
<keyword evidence="3" id="KW-1185">Reference proteome</keyword>
<accession>A4A4N0</accession>
<evidence type="ECO:0000313" key="3">
    <source>
        <dbReference type="Proteomes" id="UP000019205"/>
    </source>
</evidence>
<gene>
    <name evidence="2" type="ORF">KT71_08997</name>
</gene>
<dbReference type="GO" id="GO:0016747">
    <property type="term" value="F:acyltransferase activity, transferring groups other than amino-acyl groups"/>
    <property type="evidence" value="ECO:0007669"/>
    <property type="project" value="InterPro"/>
</dbReference>
<sequence length="174" mass="19448">MQHNTLMIDSLRFEPLKVEHLEELSAVLLHPVIYEHIEDKLPSAQDFKLGLERAIAGPGPSHAAELWLNFLVRESSGSMIGRLEATVHHGLAEVAFLFGRYWWGRGLASRGLHWLHEELIASVGVTDFWATTTPANVRCQRLLQRSGYHLAAPPASPLYSYDPGDLVFHKCCAA</sequence>
<reference evidence="2 3" key="2">
    <citation type="journal article" date="2009" name="PLoS ONE">
        <title>The photosynthetic apparatus and its regulation in the aerobic gammaproteobacterium Congregibacter litoralis gen. nov., sp. nov.</title>
        <authorList>
            <person name="Spring S."/>
            <person name="Lunsdorf H."/>
            <person name="Fuchs B.M."/>
            <person name="Tindall B.J."/>
        </authorList>
    </citation>
    <scope>NUCLEOTIDE SEQUENCE [LARGE SCALE GENOMIC DNA]</scope>
    <source>
        <strain evidence="2">KT71</strain>
    </source>
</reference>
<evidence type="ECO:0000259" key="1">
    <source>
        <dbReference type="PROSITE" id="PS51186"/>
    </source>
</evidence>
<organism evidence="2 3">
    <name type="scientific">Congregibacter litoralis KT71</name>
    <dbReference type="NCBI Taxonomy" id="314285"/>
    <lineage>
        <taxon>Bacteria</taxon>
        <taxon>Pseudomonadati</taxon>
        <taxon>Pseudomonadota</taxon>
        <taxon>Gammaproteobacteria</taxon>
        <taxon>Cellvibrionales</taxon>
        <taxon>Halieaceae</taxon>
        <taxon>Congregibacter</taxon>
    </lineage>
</organism>
<reference evidence="2 3" key="1">
    <citation type="journal article" date="2007" name="Proc. Natl. Acad. Sci. U.S.A.">
        <title>Characterization of a marine gammaproteobacterium capable of aerobic anoxygenic photosynthesis.</title>
        <authorList>
            <person name="Fuchs B.M."/>
            <person name="Spring S."/>
            <person name="Teeling H."/>
            <person name="Quast C."/>
            <person name="Wulf J."/>
            <person name="Schattenhofer M."/>
            <person name="Yan S."/>
            <person name="Ferriera S."/>
            <person name="Johnson J."/>
            <person name="Glockner F.O."/>
            <person name="Amann R."/>
        </authorList>
    </citation>
    <scope>NUCLEOTIDE SEQUENCE [LARGE SCALE GENOMIC DNA]</scope>
    <source>
        <strain evidence="2">KT71</strain>
    </source>
</reference>
<dbReference type="STRING" id="314285.KT71_08997"/>
<proteinExistence type="predicted"/>
<dbReference type="Proteomes" id="UP000019205">
    <property type="component" value="Chromosome"/>
</dbReference>
<protein>
    <submittedName>
        <fullName evidence="2">Acetyltransferase</fullName>
    </submittedName>
</protein>
<dbReference type="EMBL" id="AAOA02000003">
    <property type="protein sequence ID" value="EAQ98751.1"/>
    <property type="molecule type" value="Genomic_DNA"/>
</dbReference>
<feature type="domain" description="N-acetyltransferase" evidence="1">
    <location>
        <begin position="19"/>
        <end position="173"/>
    </location>
</feature>
<evidence type="ECO:0000313" key="2">
    <source>
        <dbReference type="EMBL" id="EAQ98751.1"/>
    </source>
</evidence>
<dbReference type="Pfam" id="PF13302">
    <property type="entry name" value="Acetyltransf_3"/>
    <property type="match status" value="1"/>
</dbReference>
<dbReference type="AlphaFoldDB" id="A4A4N0"/>
<comment type="caution">
    <text evidence="2">The sequence shown here is derived from an EMBL/GenBank/DDBJ whole genome shotgun (WGS) entry which is preliminary data.</text>
</comment>
<dbReference type="InterPro" id="IPR000182">
    <property type="entry name" value="GNAT_dom"/>
</dbReference>
<dbReference type="SUPFAM" id="SSF55729">
    <property type="entry name" value="Acyl-CoA N-acyltransferases (Nat)"/>
    <property type="match status" value="1"/>
</dbReference>
<dbReference type="PROSITE" id="PS51186">
    <property type="entry name" value="GNAT"/>
    <property type="match status" value="1"/>
</dbReference>